<dbReference type="PANTHER" id="PTHR11774:SF11">
    <property type="entry name" value="GERANYLGERANYL TRANSFERASE TYPE-2 SUBUNIT BETA"/>
    <property type="match status" value="1"/>
</dbReference>
<evidence type="ECO:0000256" key="10">
    <source>
        <dbReference type="SAM" id="Phobius"/>
    </source>
</evidence>
<dbReference type="GO" id="GO:0004663">
    <property type="term" value="F:Rab geranylgeranyltransferase activity"/>
    <property type="evidence" value="ECO:0007669"/>
    <property type="project" value="TreeGrafter"/>
</dbReference>
<evidence type="ECO:0000313" key="13">
    <source>
        <dbReference type="Proteomes" id="UP000078546"/>
    </source>
</evidence>
<dbReference type="EMBL" id="FLQV01000814">
    <property type="protein sequence ID" value="SBS98243.1"/>
    <property type="molecule type" value="Genomic_DNA"/>
</dbReference>
<comment type="similarity">
    <text evidence="2">Belongs to the protein prenyltransferase subunit beta family.</text>
</comment>
<evidence type="ECO:0000256" key="2">
    <source>
        <dbReference type="ARBA" id="ARBA00010497"/>
    </source>
</evidence>
<keyword evidence="10" id="KW-1133">Transmembrane helix</keyword>
<keyword evidence="10" id="KW-0812">Transmembrane</keyword>
<evidence type="ECO:0000256" key="1">
    <source>
        <dbReference type="ARBA" id="ARBA00001947"/>
    </source>
</evidence>
<dbReference type="PANTHER" id="PTHR11774">
    <property type="entry name" value="GERANYLGERANYL TRANSFERASE TYPE BETA SUBUNIT"/>
    <property type="match status" value="1"/>
</dbReference>
<feature type="domain" description="Prenyltransferase alpha-alpha toroid" evidence="11">
    <location>
        <begin position="1"/>
        <end position="123"/>
    </location>
</feature>
<dbReference type="InterPro" id="IPR008930">
    <property type="entry name" value="Terpenoid_cyclase/PrenylTrfase"/>
</dbReference>
<evidence type="ECO:0000313" key="12">
    <source>
        <dbReference type="EMBL" id="SBS98243.1"/>
    </source>
</evidence>
<evidence type="ECO:0000256" key="8">
    <source>
        <dbReference type="ARBA" id="ARBA00030816"/>
    </source>
</evidence>
<evidence type="ECO:0000256" key="4">
    <source>
        <dbReference type="ARBA" id="ARBA00022679"/>
    </source>
</evidence>
<gene>
    <name evidence="12" type="ORF">POVCU1_044610</name>
</gene>
<dbReference type="Gene3D" id="1.50.10.20">
    <property type="match status" value="1"/>
</dbReference>
<comment type="cofactor">
    <cofactor evidence="1">
        <name>Zn(2+)</name>
        <dbReference type="ChEBI" id="CHEBI:29105"/>
    </cofactor>
</comment>
<dbReference type="Pfam" id="PF00432">
    <property type="entry name" value="Prenyltrans"/>
    <property type="match status" value="1"/>
</dbReference>
<accession>A0A1A8WZ41</accession>
<dbReference type="GO" id="GO:0046872">
    <property type="term" value="F:metal ion binding"/>
    <property type="evidence" value="ECO:0007669"/>
    <property type="project" value="UniProtKB-KW"/>
</dbReference>
<dbReference type="InterPro" id="IPR001330">
    <property type="entry name" value="Prenyltrans"/>
</dbReference>
<evidence type="ECO:0000256" key="7">
    <source>
        <dbReference type="ARBA" id="ARBA00022833"/>
    </source>
</evidence>
<reference evidence="13" key="1">
    <citation type="submission" date="2016-05" db="EMBL/GenBank/DDBJ databases">
        <authorList>
            <person name="Naeem Raeece"/>
        </authorList>
    </citation>
    <scope>NUCLEOTIDE SEQUENCE [LARGE SCALE GENOMIC DNA]</scope>
</reference>
<dbReference type="SUPFAM" id="SSF48239">
    <property type="entry name" value="Terpenoid cyclases/Protein prenyltransferases"/>
    <property type="match status" value="1"/>
</dbReference>
<proteinExistence type="inferred from homology"/>
<feature type="transmembrane region" description="Helical" evidence="10">
    <location>
        <begin position="82"/>
        <end position="99"/>
    </location>
</feature>
<dbReference type="GO" id="GO:0005968">
    <property type="term" value="C:Rab-protein geranylgeranyltransferase complex"/>
    <property type="evidence" value="ECO:0007669"/>
    <property type="project" value="TreeGrafter"/>
</dbReference>
<evidence type="ECO:0000256" key="9">
    <source>
        <dbReference type="ARBA" id="ARBA00032766"/>
    </source>
</evidence>
<sequence length="144" mass="16769">MNGRVGKDSDVCYAWWVLGSLVSLKVNLSELFNVNILINFILKCQDKCNGGFSRIENSKNDVKKEYFNYYERESLAYKEADLFHTFFALCALSLINHNVHRYKEKRKRKHELFGNVAFPQSLENTLKQMQHVHASFAMPAHIAH</sequence>
<name>A0A1A8WZ41_PLAOA</name>
<dbReference type="AlphaFoldDB" id="A0A1A8WZ41"/>
<keyword evidence="10" id="KW-0472">Membrane</keyword>
<evidence type="ECO:0000256" key="6">
    <source>
        <dbReference type="ARBA" id="ARBA00022737"/>
    </source>
</evidence>
<keyword evidence="6" id="KW-0677">Repeat</keyword>
<keyword evidence="5" id="KW-0479">Metal-binding</keyword>
<dbReference type="Proteomes" id="UP000078546">
    <property type="component" value="Unassembled WGS sequence"/>
</dbReference>
<keyword evidence="7" id="KW-0862">Zinc</keyword>
<organism evidence="12 13">
    <name type="scientific">Plasmodium ovale curtisi</name>
    <dbReference type="NCBI Taxonomy" id="864141"/>
    <lineage>
        <taxon>Eukaryota</taxon>
        <taxon>Sar</taxon>
        <taxon>Alveolata</taxon>
        <taxon>Apicomplexa</taxon>
        <taxon>Aconoidasida</taxon>
        <taxon>Haemosporida</taxon>
        <taxon>Plasmodiidae</taxon>
        <taxon>Plasmodium</taxon>
        <taxon>Plasmodium (Plasmodium)</taxon>
    </lineage>
</organism>
<protein>
    <recommendedName>
        <fullName evidence="8">Geranylgeranyl transferase type II subunit beta</fullName>
    </recommendedName>
    <alternativeName>
        <fullName evidence="9">Type II protein geranyl-geranyltransferase subunit beta</fullName>
    </alternativeName>
</protein>
<evidence type="ECO:0000259" key="11">
    <source>
        <dbReference type="Pfam" id="PF00432"/>
    </source>
</evidence>
<keyword evidence="3" id="KW-0637">Prenyltransferase</keyword>
<keyword evidence="4 12" id="KW-0808">Transferase</keyword>
<dbReference type="InterPro" id="IPR045089">
    <property type="entry name" value="PGGT1B-like"/>
</dbReference>
<evidence type="ECO:0000256" key="3">
    <source>
        <dbReference type="ARBA" id="ARBA00022602"/>
    </source>
</evidence>
<evidence type="ECO:0000256" key="5">
    <source>
        <dbReference type="ARBA" id="ARBA00022723"/>
    </source>
</evidence>